<dbReference type="AlphaFoldDB" id="A0A9P7BRY7"/>
<dbReference type="EMBL" id="JAANQT010000907">
    <property type="protein sequence ID" value="KAG1307655.1"/>
    <property type="molecule type" value="Genomic_DNA"/>
</dbReference>
<accession>A0A9P7BRY7</accession>
<name>A0A9P7BRY7_RHIOR</name>
<dbReference type="PANTHER" id="PTHR40130">
    <property type="entry name" value="EXPRESSED PROTEIN"/>
    <property type="match status" value="1"/>
</dbReference>
<dbReference type="OrthoDB" id="3197614at2759"/>
<gene>
    <name evidence="2" type="ORF">G6F64_006638</name>
</gene>
<organism evidence="2 3">
    <name type="scientific">Rhizopus oryzae</name>
    <name type="common">Mucormycosis agent</name>
    <name type="synonym">Rhizopus arrhizus var. delemar</name>
    <dbReference type="NCBI Taxonomy" id="64495"/>
    <lineage>
        <taxon>Eukaryota</taxon>
        <taxon>Fungi</taxon>
        <taxon>Fungi incertae sedis</taxon>
        <taxon>Mucoromycota</taxon>
        <taxon>Mucoromycotina</taxon>
        <taxon>Mucoromycetes</taxon>
        <taxon>Mucorales</taxon>
        <taxon>Mucorineae</taxon>
        <taxon>Rhizopodaceae</taxon>
        <taxon>Rhizopus</taxon>
    </lineage>
</organism>
<proteinExistence type="predicted"/>
<sequence>MTNESIVSTNAKTTEASGLVDMKKLEREINEIRENSGQRPYTDEVEAADPFNRLWSVVEPMMDKLSNSITYPASSFGSINEEEEDELESAELNRIKKELSDALHDSLPSGADDDDRAALQEAKKEYEELQIKLKELKDYIQVLEKKSIDNTALKSSIVQFKNNVHKQAKILLQNQEHALMTRSAMSTGRTTLGHSTAEMVNRIKELEESNRNLKLQNRKLDAYMEKYRERFEKLKEGAKKRQQDA</sequence>
<dbReference type="PANTHER" id="PTHR40130:SF1">
    <property type="entry name" value="SPINDLE POLE BODY-ASSOCIATED PROTEIN CUT12 DOMAIN-CONTAINING PROTEIN"/>
    <property type="match status" value="1"/>
</dbReference>
<keyword evidence="1" id="KW-0175">Coiled coil</keyword>
<dbReference type="Proteomes" id="UP000716291">
    <property type="component" value="Unassembled WGS sequence"/>
</dbReference>
<evidence type="ECO:0000256" key="1">
    <source>
        <dbReference type="SAM" id="Coils"/>
    </source>
</evidence>
<comment type="caution">
    <text evidence="2">The sequence shown here is derived from an EMBL/GenBank/DDBJ whole genome shotgun (WGS) entry which is preliminary data.</text>
</comment>
<keyword evidence="3" id="KW-1185">Reference proteome</keyword>
<protein>
    <submittedName>
        <fullName evidence="2">Uncharacterized protein</fullName>
    </submittedName>
</protein>
<reference evidence="2" key="1">
    <citation type="journal article" date="2020" name="Microb. Genom.">
        <title>Genetic diversity of clinical and environmental Mucorales isolates obtained from an investigation of mucormycosis cases among solid organ transplant recipients.</title>
        <authorList>
            <person name="Nguyen M.H."/>
            <person name="Kaul D."/>
            <person name="Muto C."/>
            <person name="Cheng S.J."/>
            <person name="Richter R.A."/>
            <person name="Bruno V.M."/>
            <person name="Liu G."/>
            <person name="Beyhan S."/>
            <person name="Sundermann A.J."/>
            <person name="Mounaud S."/>
            <person name="Pasculle A.W."/>
            <person name="Nierman W.C."/>
            <person name="Driscoll E."/>
            <person name="Cumbie R."/>
            <person name="Clancy C.J."/>
            <person name="Dupont C.L."/>
        </authorList>
    </citation>
    <scope>NUCLEOTIDE SEQUENCE</scope>
    <source>
        <strain evidence="2">GL11</strain>
    </source>
</reference>
<evidence type="ECO:0000313" key="3">
    <source>
        <dbReference type="Proteomes" id="UP000716291"/>
    </source>
</evidence>
<feature type="coiled-coil region" evidence="1">
    <location>
        <begin position="80"/>
        <end position="146"/>
    </location>
</feature>
<evidence type="ECO:0000313" key="2">
    <source>
        <dbReference type="EMBL" id="KAG1307655.1"/>
    </source>
</evidence>
<feature type="coiled-coil region" evidence="1">
    <location>
        <begin position="196"/>
        <end position="244"/>
    </location>
</feature>